<dbReference type="InterPro" id="IPR036866">
    <property type="entry name" value="RibonucZ/Hydroxyglut_hydro"/>
</dbReference>
<dbReference type="EMBL" id="DRKP01000137">
    <property type="protein sequence ID" value="HEB97001.1"/>
    <property type="molecule type" value="Genomic_DNA"/>
</dbReference>
<proteinExistence type="predicted"/>
<accession>A0A831RPT0</accession>
<evidence type="ECO:0000313" key="2">
    <source>
        <dbReference type="EMBL" id="HEB97001.1"/>
    </source>
</evidence>
<dbReference type="Pfam" id="PF00753">
    <property type="entry name" value="Lactamase_B"/>
    <property type="match status" value="1"/>
</dbReference>
<dbReference type="InterPro" id="IPR050855">
    <property type="entry name" value="NDM-1-like"/>
</dbReference>
<evidence type="ECO:0000259" key="1">
    <source>
        <dbReference type="SMART" id="SM00849"/>
    </source>
</evidence>
<dbReference type="PANTHER" id="PTHR42951:SF22">
    <property type="entry name" value="METALLO BETA-LACTAMASE SUPERFAMILY LIPOPROTEIN"/>
    <property type="match status" value="1"/>
</dbReference>
<reference evidence="2" key="1">
    <citation type="journal article" date="2020" name="mSystems">
        <title>Genome- and Community-Level Interaction Insights into Carbon Utilization and Element Cycling Functions of Hydrothermarchaeota in Hydrothermal Sediment.</title>
        <authorList>
            <person name="Zhou Z."/>
            <person name="Liu Y."/>
            <person name="Xu W."/>
            <person name="Pan J."/>
            <person name="Luo Z.H."/>
            <person name="Li M."/>
        </authorList>
    </citation>
    <scope>NUCLEOTIDE SEQUENCE [LARGE SCALE GENOMIC DNA]</scope>
    <source>
        <strain evidence="2">HyVt-443</strain>
    </source>
</reference>
<dbReference type="InterPro" id="IPR001279">
    <property type="entry name" value="Metallo-B-lactamas"/>
</dbReference>
<dbReference type="Proteomes" id="UP000886251">
    <property type="component" value="Unassembled WGS sequence"/>
</dbReference>
<dbReference type="SMART" id="SM00849">
    <property type="entry name" value="Lactamase_B"/>
    <property type="match status" value="1"/>
</dbReference>
<organism evidence="2">
    <name type="scientific">Sedimenticola thiotaurini</name>
    <dbReference type="NCBI Taxonomy" id="1543721"/>
    <lineage>
        <taxon>Bacteria</taxon>
        <taxon>Pseudomonadati</taxon>
        <taxon>Pseudomonadota</taxon>
        <taxon>Gammaproteobacteria</taxon>
        <taxon>Chromatiales</taxon>
        <taxon>Sedimenticolaceae</taxon>
        <taxon>Sedimenticola</taxon>
    </lineage>
</organism>
<protein>
    <submittedName>
        <fullName evidence="2">MBL fold metallo-hydrolase</fullName>
    </submittedName>
</protein>
<sequence length="318" mass="35183">MIPVHQDLTAGVTCIETHYHRPGLAACYLIRQGEEAAIVDTGTARTAPHILALLRYKGITPEQVRYVVPTHVHLDHAGGSGQLMAALPEARLLAHPRGAAHLIDPTRLRAGTVAVYGEETFRREYGELLPVPAERVVAVEDGFRFRLEERSFTCLDSPGHARHHFCVWDPESRGLFTGDTFGISYPELTVDGRPFMFLPSTPVQFDPDAWHRTLERLLEPGPERIFLTHYGEVQGPAGMAQALHGEIDAYAALALASADSEAPAAAIEQRLREHILDRLARHGCNIGSEEFDYLLGMDIHLCAQGLEVWLRRRQGSPG</sequence>
<feature type="domain" description="Metallo-beta-lactamase" evidence="1">
    <location>
        <begin position="24"/>
        <end position="229"/>
    </location>
</feature>
<name>A0A831RPT0_9GAMM</name>
<dbReference type="PANTHER" id="PTHR42951">
    <property type="entry name" value="METALLO-BETA-LACTAMASE DOMAIN-CONTAINING"/>
    <property type="match status" value="1"/>
</dbReference>
<dbReference type="AlphaFoldDB" id="A0A831RPT0"/>
<comment type="caution">
    <text evidence="2">The sequence shown here is derived from an EMBL/GenBank/DDBJ whole genome shotgun (WGS) entry which is preliminary data.</text>
</comment>
<dbReference type="SUPFAM" id="SSF56281">
    <property type="entry name" value="Metallo-hydrolase/oxidoreductase"/>
    <property type="match status" value="1"/>
</dbReference>
<dbReference type="InterPro" id="IPR037482">
    <property type="entry name" value="ST1585_MBL-fold"/>
</dbReference>
<dbReference type="Gene3D" id="3.60.15.10">
    <property type="entry name" value="Ribonuclease Z/Hydroxyacylglutathione hydrolase-like"/>
    <property type="match status" value="1"/>
</dbReference>
<gene>
    <name evidence="2" type="ORF">ENI96_11295</name>
</gene>
<dbReference type="CDD" id="cd07726">
    <property type="entry name" value="ST1585-like_MBL-fold"/>
    <property type="match status" value="1"/>
</dbReference>